<dbReference type="InterPro" id="IPR036509">
    <property type="entry name" value="Met_Sox_Rdtase_MsrA_sf"/>
</dbReference>
<dbReference type="Pfam" id="PF20939">
    <property type="entry name" value="MsrA_helical"/>
    <property type="match status" value="1"/>
</dbReference>
<dbReference type="AlphaFoldDB" id="A0A1M5UQ28"/>
<sequence>MAEEYHQKYLLKGHGVLFKEMKRIYPLHQDMVDSTAAARLNGYVGGHGDEDQLSREIETLGLNDGGKETLVELVGR</sequence>
<proteinExistence type="predicted"/>
<keyword evidence="3" id="KW-1185">Reference proteome</keyword>
<protein>
    <submittedName>
        <fullName evidence="2">Peptide-methionine (S)-S-oxide reductase</fullName>
    </submittedName>
</protein>
<accession>A0A1M5UQ28</accession>
<evidence type="ECO:0000313" key="3">
    <source>
        <dbReference type="Proteomes" id="UP000184139"/>
    </source>
</evidence>
<gene>
    <name evidence="2" type="ORF">SAMN02745124_01289</name>
</gene>
<dbReference type="InterPro" id="IPR049006">
    <property type="entry name" value="MsrA_helical"/>
</dbReference>
<dbReference type="EMBL" id="FQXS01000005">
    <property type="protein sequence ID" value="SHH64763.1"/>
    <property type="molecule type" value="Genomic_DNA"/>
</dbReference>
<reference evidence="2 3" key="1">
    <citation type="submission" date="2016-11" db="EMBL/GenBank/DDBJ databases">
        <authorList>
            <person name="Jaros S."/>
            <person name="Januszkiewicz K."/>
            <person name="Wedrychowicz H."/>
        </authorList>
    </citation>
    <scope>NUCLEOTIDE SEQUENCE [LARGE SCALE GENOMIC DNA]</scope>
    <source>
        <strain evidence="2 3">DSM 9705</strain>
    </source>
</reference>
<organism evidence="2 3">
    <name type="scientific">Desulfofustis glycolicus DSM 9705</name>
    <dbReference type="NCBI Taxonomy" id="1121409"/>
    <lineage>
        <taxon>Bacteria</taxon>
        <taxon>Pseudomonadati</taxon>
        <taxon>Thermodesulfobacteriota</taxon>
        <taxon>Desulfobulbia</taxon>
        <taxon>Desulfobulbales</taxon>
        <taxon>Desulfocapsaceae</taxon>
        <taxon>Desulfofustis</taxon>
    </lineage>
</organism>
<evidence type="ECO:0000313" key="2">
    <source>
        <dbReference type="EMBL" id="SHH64763.1"/>
    </source>
</evidence>
<dbReference type="Gene3D" id="3.30.1060.10">
    <property type="entry name" value="Peptide methionine sulphoxide reductase MsrA"/>
    <property type="match status" value="1"/>
</dbReference>
<feature type="domain" description="Selenoprotein methionine sulfoxide reductase A helical" evidence="1">
    <location>
        <begin position="33"/>
        <end position="64"/>
    </location>
</feature>
<dbReference type="Proteomes" id="UP000184139">
    <property type="component" value="Unassembled WGS sequence"/>
</dbReference>
<dbReference type="GO" id="GO:0008113">
    <property type="term" value="F:peptide-methionine (S)-S-oxide reductase activity"/>
    <property type="evidence" value="ECO:0007669"/>
    <property type="project" value="InterPro"/>
</dbReference>
<name>A0A1M5UQ28_9BACT</name>
<evidence type="ECO:0000259" key="1">
    <source>
        <dbReference type="Pfam" id="PF20939"/>
    </source>
</evidence>
<dbReference type="STRING" id="1121409.SAMN02745124_01289"/>